<dbReference type="Proteomes" id="UP000233551">
    <property type="component" value="Unassembled WGS sequence"/>
</dbReference>
<dbReference type="AlphaFoldDB" id="A0A2I0KWV2"/>
<name>A0A2I0KWV2_PUNGR</name>
<keyword evidence="2" id="KW-1185">Reference proteome</keyword>
<organism evidence="1 2">
    <name type="scientific">Punica granatum</name>
    <name type="common">Pomegranate</name>
    <dbReference type="NCBI Taxonomy" id="22663"/>
    <lineage>
        <taxon>Eukaryota</taxon>
        <taxon>Viridiplantae</taxon>
        <taxon>Streptophyta</taxon>
        <taxon>Embryophyta</taxon>
        <taxon>Tracheophyta</taxon>
        <taxon>Spermatophyta</taxon>
        <taxon>Magnoliopsida</taxon>
        <taxon>eudicotyledons</taxon>
        <taxon>Gunneridae</taxon>
        <taxon>Pentapetalae</taxon>
        <taxon>rosids</taxon>
        <taxon>malvids</taxon>
        <taxon>Myrtales</taxon>
        <taxon>Lythraceae</taxon>
        <taxon>Punica</taxon>
    </lineage>
</organism>
<reference evidence="1 2" key="1">
    <citation type="submission" date="2017-11" db="EMBL/GenBank/DDBJ databases">
        <title>De-novo sequencing of pomegranate (Punica granatum L.) genome.</title>
        <authorList>
            <person name="Akparov Z."/>
            <person name="Amiraslanov A."/>
            <person name="Hajiyeva S."/>
            <person name="Abbasov M."/>
            <person name="Kaur K."/>
            <person name="Hamwieh A."/>
            <person name="Solovyev V."/>
            <person name="Salamov A."/>
            <person name="Braich B."/>
            <person name="Kosarev P."/>
            <person name="Mahmoud A."/>
            <person name="Hajiyev E."/>
            <person name="Babayeva S."/>
            <person name="Izzatullayeva V."/>
            <person name="Mammadov A."/>
            <person name="Mammadov A."/>
            <person name="Sharifova S."/>
            <person name="Ojaghi J."/>
            <person name="Eynullazada K."/>
            <person name="Bayramov B."/>
            <person name="Abdulazimova A."/>
            <person name="Shahmuradov I."/>
        </authorList>
    </citation>
    <scope>NUCLEOTIDE SEQUENCE [LARGE SCALE GENOMIC DNA]</scope>
    <source>
        <strain evidence="2">cv. AG2017</strain>
        <tissue evidence="1">Leaf</tissue>
    </source>
</reference>
<comment type="caution">
    <text evidence="1">The sequence shown here is derived from an EMBL/GenBank/DDBJ whole genome shotgun (WGS) entry which is preliminary data.</text>
</comment>
<evidence type="ECO:0000313" key="2">
    <source>
        <dbReference type="Proteomes" id="UP000233551"/>
    </source>
</evidence>
<gene>
    <name evidence="1" type="ORF">CRG98_006638</name>
</gene>
<proteinExistence type="predicted"/>
<accession>A0A2I0KWV2</accession>
<sequence length="151" mass="17041">MASRYSSLNDNMNKLTLFASKNVIIQEKHASSPIPSRSFSPAVLYSSSHWPLSLPPAYTADPQIDKWLPHFRQDRPLLCSATFPMPVARWWPTLPHATVPRCISLGYALLTRLYGGRHFCNELTHGNSMFLRASTKVILSERIAVPLMEFG</sequence>
<protein>
    <submittedName>
        <fullName evidence="1">Uncharacterized protein</fullName>
    </submittedName>
</protein>
<evidence type="ECO:0000313" key="1">
    <source>
        <dbReference type="EMBL" id="PKI72938.1"/>
    </source>
</evidence>
<dbReference type="EMBL" id="PGOL01000304">
    <property type="protein sequence ID" value="PKI72938.1"/>
    <property type="molecule type" value="Genomic_DNA"/>
</dbReference>